<evidence type="ECO:0000256" key="3">
    <source>
        <dbReference type="ARBA" id="ARBA00022692"/>
    </source>
</evidence>
<dbReference type="InterPro" id="IPR049453">
    <property type="entry name" value="Memb_transporter_dom"/>
</dbReference>
<accession>A0ABZ2SM98</accession>
<comment type="similarity">
    <text evidence="6">Belongs to the YccS/YhfK family.</text>
</comment>
<evidence type="ECO:0000313" key="11">
    <source>
        <dbReference type="Proteomes" id="UP000664701"/>
    </source>
</evidence>
<feature type="domain" description="Integral membrane bound transporter" evidence="9">
    <location>
        <begin position="21"/>
        <end position="149"/>
    </location>
</feature>
<organism evidence="10 11">
    <name type="scientific">Candidatus Enterococcus lowellii</name>
    <dbReference type="NCBI Taxonomy" id="2230877"/>
    <lineage>
        <taxon>Bacteria</taxon>
        <taxon>Bacillati</taxon>
        <taxon>Bacillota</taxon>
        <taxon>Bacilli</taxon>
        <taxon>Lactobacillales</taxon>
        <taxon>Enterococcaceae</taxon>
        <taxon>Enterococcus</taxon>
    </lineage>
</organism>
<dbReference type="Pfam" id="PF13515">
    <property type="entry name" value="FUSC_2"/>
    <property type="match status" value="1"/>
</dbReference>
<feature type="transmembrane region" description="Helical" evidence="8">
    <location>
        <begin position="83"/>
        <end position="102"/>
    </location>
</feature>
<dbReference type="EMBL" id="CP147251">
    <property type="protein sequence ID" value="WYJ76958.1"/>
    <property type="molecule type" value="Genomic_DNA"/>
</dbReference>
<evidence type="ECO:0000259" key="9">
    <source>
        <dbReference type="Pfam" id="PF13515"/>
    </source>
</evidence>
<feature type="transmembrane region" description="Helical" evidence="8">
    <location>
        <begin position="108"/>
        <end position="126"/>
    </location>
</feature>
<dbReference type="PANTHER" id="PTHR30509:SF9">
    <property type="entry name" value="MULTIDRUG RESISTANCE PROTEIN MDTO"/>
    <property type="match status" value="1"/>
</dbReference>
<keyword evidence="5 8" id="KW-0472">Membrane</keyword>
<evidence type="ECO:0000256" key="1">
    <source>
        <dbReference type="ARBA" id="ARBA00004651"/>
    </source>
</evidence>
<proteinExistence type="inferred from homology"/>
<evidence type="ECO:0000256" key="6">
    <source>
        <dbReference type="ARBA" id="ARBA00043993"/>
    </source>
</evidence>
<reference evidence="10 11" key="1">
    <citation type="submission" date="2024-03" db="EMBL/GenBank/DDBJ databases">
        <title>The Genome Sequence of Enterococcus sp. DIV2402.</title>
        <authorList>
            <consortium name="The Broad Institute Genomics Platform"/>
            <consortium name="The Broad Institute Microbial Omics Core"/>
            <consortium name="The Broad Institute Genomic Center for Infectious Diseases"/>
            <person name="Earl A."/>
            <person name="Manson A."/>
            <person name="Gilmore M."/>
            <person name="Schwartman J."/>
            <person name="Shea T."/>
            <person name="Abouelleil A."/>
            <person name="Cao P."/>
            <person name="Chapman S."/>
            <person name="Cusick C."/>
            <person name="Young S."/>
            <person name="Neafsey D."/>
            <person name="Nusbaum C."/>
            <person name="Birren B."/>
        </authorList>
    </citation>
    <scope>NUCLEOTIDE SEQUENCE [LARGE SCALE GENOMIC DNA]</scope>
    <source>
        <strain evidence="10 11">DIV2402</strain>
    </source>
</reference>
<evidence type="ECO:0000256" key="8">
    <source>
        <dbReference type="SAM" id="Phobius"/>
    </source>
</evidence>
<keyword evidence="7" id="KW-0175">Coiled coil</keyword>
<feature type="transmembrane region" description="Helical" evidence="8">
    <location>
        <begin position="60"/>
        <end position="76"/>
    </location>
</feature>
<evidence type="ECO:0000256" key="2">
    <source>
        <dbReference type="ARBA" id="ARBA00022475"/>
    </source>
</evidence>
<name>A0ABZ2SM98_9ENTE</name>
<feature type="coiled-coil region" evidence="7">
    <location>
        <begin position="163"/>
        <end position="193"/>
    </location>
</feature>
<evidence type="ECO:0000313" key="10">
    <source>
        <dbReference type="EMBL" id="WYJ76958.1"/>
    </source>
</evidence>
<evidence type="ECO:0000256" key="4">
    <source>
        <dbReference type="ARBA" id="ARBA00022989"/>
    </source>
</evidence>
<gene>
    <name evidence="10" type="ORF">DOK78_001596</name>
</gene>
<protein>
    <recommendedName>
        <fullName evidence="9">Integral membrane bound transporter domain-containing protein</fullName>
    </recommendedName>
</protein>
<comment type="subcellular location">
    <subcellularLocation>
        <location evidence="1">Cell membrane</location>
        <topology evidence="1">Multi-pass membrane protein</topology>
    </subcellularLocation>
</comment>
<keyword evidence="2" id="KW-1003">Cell membrane</keyword>
<dbReference type="RefSeq" id="WP_207940861.1">
    <property type="nucleotide sequence ID" value="NZ_CP147251.1"/>
</dbReference>
<sequence>MHIGRFRLGMRTFKSSLSVLICILIFEFFNRGEPWIASLAAVFSLRQDLTTTFNFGKSRVLGNTIGGIAGILYLLLQQRFTEHFLVEIIALPALVALVIVVSDGINNNAGIISAIATILLITLSVAPGDSVNVAIDRIFDTFIGTSVAIGLNFILRPPKPEAEEEIKEDLIVLKNKEAELQKQLQEIQEKIENQKK</sequence>
<dbReference type="Proteomes" id="UP000664701">
    <property type="component" value="Chromosome"/>
</dbReference>
<evidence type="ECO:0000256" key="7">
    <source>
        <dbReference type="SAM" id="Coils"/>
    </source>
</evidence>
<keyword evidence="3 8" id="KW-0812">Transmembrane</keyword>
<evidence type="ECO:0000256" key="5">
    <source>
        <dbReference type="ARBA" id="ARBA00023136"/>
    </source>
</evidence>
<keyword evidence="4 8" id="KW-1133">Transmembrane helix</keyword>
<dbReference type="PANTHER" id="PTHR30509">
    <property type="entry name" value="P-HYDROXYBENZOIC ACID EFFLUX PUMP SUBUNIT-RELATED"/>
    <property type="match status" value="1"/>
</dbReference>
<keyword evidence="11" id="KW-1185">Reference proteome</keyword>